<proteinExistence type="inferred from homology"/>
<dbReference type="InterPro" id="IPR018357">
    <property type="entry name" value="Hexapep_transf_CS"/>
</dbReference>
<dbReference type="PANTHER" id="PTHR42811">
    <property type="entry name" value="SERINE ACETYLTRANSFERASE"/>
    <property type="match status" value="1"/>
</dbReference>
<dbReference type="EMBL" id="NWUO01000004">
    <property type="protein sequence ID" value="PNS12402.1"/>
    <property type="molecule type" value="Genomic_DNA"/>
</dbReference>
<dbReference type="InterPro" id="IPR011004">
    <property type="entry name" value="Trimer_LpxA-like_sf"/>
</dbReference>
<gene>
    <name evidence="5" type="ORF">COO59_07840</name>
</gene>
<accession>A0A2K1QBJ9</accession>
<comment type="caution">
    <text evidence="5">The sequence shown here is derived from an EMBL/GenBank/DDBJ whole genome shotgun (WGS) entry which is preliminary data.</text>
</comment>
<evidence type="ECO:0000256" key="1">
    <source>
        <dbReference type="ARBA" id="ARBA00007274"/>
    </source>
</evidence>
<dbReference type="InterPro" id="IPR045304">
    <property type="entry name" value="LbH_SAT"/>
</dbReference>
<comment type="similarity">
    <text evidence="1">Belongs to the transferase hexapeptide repeat family.</text>
</comment>
<reference evidence="6" key="1">
    <citation type="submission" date="2017-09" db="EMBL/GenBank/DDBJ databases">
        <authorList>
            <person name="Palmer M."/>
            <person name="Steenkamp E.T."/>
            <person name="Coetzee M.P."/>
            <person name="Avontuur J.R."/>
            <person name="Van Zyl E."/>
            <person name="Chan W.-Y."/>
            <person name="Blom J."/>
            <person name="Venter S.N."/>
        </authorList>
    </citation>
    <scope>NUCLEOTIDE SEQUENCE [LARGE SCALE GENOMIC DNA]</scope>
    <source>
        <strain evidence="6">QC88-366</strain>
    </source>
</reference>
<dbReference type="RefSeq" id="WP_103059248.1">
    <property type="nucleotide sequence ID" value="NZ_BSOF01000007.1"/>
</dbReference>
<evidence type="ECO:0000256" key="4">
    <source>
        <dbReference type="ARBA" id="ARBA00023315"/>
    </source>
</evidence>
<name>A0A2K1QBJ9_9GAMM</name>
<organism evidence="5 6">
    <name type="scientific">Mixta theicola</name>
    <dbReference type="NCBI Taxonomy" id="1458355"/>
    <lineage>
        <taxon>Bacteria</taxon>
        <taxon>Pseudomonadati</taxon>
        <taxon>Pseudomonadota</taxon>
        <taxon>Gammaproteobacteria</taxon>
        <taxon>Enterobacterales</taxon>
        <taxon>Erwiniaceae</taxon>
        <taxon>Mixta</taxon>
    </lineage>
</organism>
<protein>
    <submittedName>
        <fullName evidence="5">Serine acetyltransferase</fullName>
    </submittedName>
</protein>
<evidence type="ECO:0000256" key="3">
    <source>
        <dbReference type="ARBA" id="ARBA00022737"/>
    </source>
</evidence>
<sequence length="213" mass="23863">MKEDLRLALGSTVEPVHAPLLSLSDLNHLKECLRLEVISRDGKKPFSWGKALHRCITSPTRRFYFWWRIASWLHHNKTGYWKKKARKINQRLCLRYGIDIALDARIGAGMKINHGYGIVIRPECVIGKNLNIRHGVTIGRKTNGDCNGLTVIGDNVDIGAQVCIIGDVKIGNDVMIGAASFINKDIPDDTLAYNAKETRFVMRTPSAPAEVMQ</sequence>
<dbReference type="Gene3D" id="2.160.10.10">
    <property type="entry name" value="Hexapeptide repeat proteins"/>
    <property type="match status" value="1"/>
</dbReference>
<dbReference type="AlphaFoldDB" id="A0A2K1QBJ9"/>
<dbReference type="OrthoDB" id="7058950at2"/>
<dbReference type="Pfam" id="PF00132">
    <property type="entry name" value="Hexapep"/>
    <property type="match status" value="1"/>
</dbReference>
<evidence type="ECO:0000313" key="6">
    <source>
        <dbReference type="Proteomes" id="UP000236345"/>
    </source>
</evidence>
<keyword evidence="3" id="KW-0677">Repeat</keyword>
<evidence type="ECO:0000313" key="5">
    <source>
        <dbReference type="EMBL" id="PNS12402.1"/>
    </source>
</evidence>
<evidence type="ECO:0000256" key="2">
    <source>
        <dbReference type="ARBA" id="ARBA00022679"/>
    </source>
</evidence>
<dbReference type="SUPFAM" id="SSF51161">
    <property type="entry name" value="Trimeric LpxA-like enzymes"/>
    <property type="match status" value="1"/>
</dbReference>
<dbReference type="CDD" id="cd03354">
    <property type="entry name" value="LbH_SAT"/>
    <property type="match status" value="1"/>
</dbReference>
<keyword evidence="2 5" id="KW-0808">Transferase</keyword>
<dbReference type="GO" id="GO:0016747">
    <property type="term" value="F:acyltransferase activity, transferring groups other than amino-acyl groups"/>
    <property type="evidence" value="ECO:0007669"/>
    <property type="project" value="UniProtKB-ARBA"/>
</dbReference>
<dbReference type="PROSITE" id="PS00101">
    <property type="entry name" value="HEXAPEP_TRANSFERASES"/>
    <property type="match status" value="1"/>
</dbReference>
<keyword evidence="4" id="KW-0012">Acyltransferase</keyword>
<dbReference type="InterPro" id="IPR001451">
    <property type="entry name" value="Hexapep"/>
</dbReference>
<dbReference type="Proteomes" id="UP000236345">
    <property type="component" value="Unassembled WGS sequence"/>
</dbReference>
<keyword evidence="6" id="KW-1185">Reference proteome</keyword>